<keyword evidence="1" id="KW-1133">Transmembrane helix</keyword>
<keyword evidence="3" id="KW-1185">Reference proteome</keyword>
<proteinExistence type="predicted"/>
<keyword evidence="1" id="KW-0472">Membrane</keyword>
<reference evidence="2 3" key="1">
    <citation type="submission" date="2019-09" db="EMBL/GenBank/DDBJ databases">
        <title>Draft genome sequence of various Type strains from the CCUG.</title>
        <authorList>
            <person name="Pineiro-Iglesias B."/>
            <person name="Tunovic T."/>
            <person name="Unosson C."/>
            <person name="Inganas E."/>
            <person name="Ohlen M."/>
            <person name="Cardew S."/>
            <person name="Jensie-Markopoulos S."/>
            <person name="Salva-Serra F."/>
            <person name="Jaen-Luchoro D."/>
            <person name="Karlsson R."/>
            <person name="Svensson-Stadler L."/>
            <person name="Chun J."/>
            <person name="Moore E."/>
        </authorList>
    </citation>
    <scope>NUCLEOTIDE SEQUENCE [LARGE SCALE GENOMIC DNA]</scope>
    <source>
        <strain evidence="2 3">CCUG 56969T</strain>
    </source>
</reference>
<dbReference type="AlphaFoldDB" id="A0A5M9P1B4"/>
<evidence type="ECO:0000313" key="2">
    <source>
        <dbReference type="EMBL" id="KAA8678433.1"/>
    </source>
</evidence>
<sequence>MDIVDTLILALVTGVAGFFGSYANTRAKNLATKADFDNLKDQLSQNTTVVESIKSQFSNKSWVSQQVWVKKQEAYEDILQNLLHIQKYVNHQWDDYQDYEYVNYLYHISIESEFEPEEVDKATKYYEECNKRLQFNRENKIDERLKTSSINAVNHIFNLISSKAMYLDPEVEKVISGLKFVVFYDSSEADDKASHYRAVSKVMTETLEKVQDIARQELRIT</sequence>
<dbReference type="RefSeq" id="WP_086715678.1">
    <property type="nucleotide sequence ID" value="NZ_AP025492.1"/>
</dbReference>
<dbReference type="OrthoDB" id="6401862at2"/>
<accession>A0A5M9P1B4</accession>
<evidence type="ECO:0000313" key="3">
    <source>
        <dbReference type="Proteomes" id="UP000322521"/>
    </source>
</evidence>
<comment type="caution">
    <text evidence="2">The sequence shown here is derived from an EMBL/GenBank/DDBJ whole genome shotgun (WGS) entry which is preliminary data.</text>
</comment>
<evidence type="ECO:0008006" key="4">
    <source>
        <dbReference type="Google" id="ProtNLM"/>
    </source>
</evidence>
<evidence type="ECO:0000256" key="1">
    <source>
        <dbReference type="SAM" id="Phobius"/>
    </source>
</evidence>
<keyword evidence="1" id="KW-0812">Transmembrane</keyword>
<feature type="transmembrane region" description="Helical" evidence="1">
    <location>
        <begin position="6"/>
        <end position="23"/>
    </location>
</feature>
<organism evidence="2 3">
    <name type="scientific">Vibrio gigantis</name>
    <dbReference type="NCBI Taxonomy" id="296199"/>
    <lineage>
        <taxon>Bacteria</taxon>
        <taxon>Pseudomonadati</taxon>
        <taxon>Pseudomonadota</taxon>
        <taxon>Gammaproteobacteria</taxon>
        <taxon>Vibrionales</taxon>
        <taxon>Vibrionaceae</taxon>
        <taxon>Vibrio</taxon>
    </lineage>
</organism>
<dbReference type="Proteomes" id="UP000322521">
    <property type="component" value="Unassembled WGS sequence"/>
</dbReference>
<gene>
    <name evidence="2" type="ORF">F4W18_06745</name>
</gene>
<name>A0A5M9P1B4_9VIBR</name>
<protein>
    <recommendedName>
        <fullName evidence="4">DUF4760 domain-containing protein</fullName>
    </recommendedName>
</protein>
<dbReference type="EMBL" id="VXJS01000003">
    <property type="protein sequence ID" value="KAA8678433.1"/>
    <property type="molecule type" value="Genomic_DNA"/>
</dbReference>